<dbReference type="InterPro" id="IPR035907">
    <property type="entry name" value="Hppk_sf"/>
</dbReference>
<evidence type="ECO:0000256" key="7">
    <source>
        <dbReference type="ARBA" id="ARBA00022777"/>
    </source>
</evidence>
<evidence type="ECO:0000256" key="10">
    <source>
        <dbReference type="ARBA" id="ARBA00029409"/>
    </source>
</evidence>
<dbReference type="GO" id="GO:0046656">
    <property type="term" value="P:folic acid biosynthetic process"/>
    <property type="evidence" value="ECO:0007669"/>
    <property type="project" value="UniProtKB-KW"/>
</dbReference>
<dbReference type="CDD" id="cd00483">
    <property type="entry name" value="HPPK"/>
    <property type="match status" value="1"/>
</dbReference>
<gene>
    <name evidence="14" type="ORF">FHS89_001301</name>
</gene>
<comment type="function">
    <text evidence="10">Catalyzes the transfer of pyrophosphate from adenosine triphosphate (ATP) to 6-hydroxymethyl-7,8-dihydropterin, an enzymatic step in folate biosynthesis pathway.</text>
</comment>
<dbReference type="RefSeq" id="WP_184009721.1">
    <property type="nucleotide sequence ID" value="NZ_JACIJS010000003.1"/>
</dbReference>
<dbReference type="UniPathway" id="UPA00077">
    <property type="reaction ID" value="UER00155"/>
</dbReference>
<comment type="caution">
    <text evidence="14">The sequence shown here is derived from an EMBL/GenBank/DDBJ whole genome shotgun (WGS) entry which is preliminary data.</text>
</comment>
<keyword evidence="5 14" id="KW-0808">Transferase</keyword>
<evidence type="ECO:0000256" key="3">
    <source>
        <dbReference type="ARBA" id="ARBA00013253"/>
    </source>
</evidence>
<keyword evidence="7 14" id="KW-0418">Kinase</keyword>
<keyword evidence="15" id="KW-1185">Reference proteome</keyword>
<dbReference type="InterPro" id="IPR000550">
    <property type="entry name" value="Hppk"/>
</dbReference>
<evidence type="ECO:0000256" key="9">
    <source>
        <dbReference type="ARBA" id="ARBA00022909"/>
    </source>
</evidence>
<evidence type="ECO:0000313" key="14">
    <source>
        <dbReference type="EMBL" id="MBB5515291.1"/>
    </source>
</evidence>
<dbReference type="GO" id="GO:0003848">
    <property type="term" value="F:2-amino-4-hydroxy-6-hydroxymethyldihydropteridine diphosphokinase activity"/>
    <property type="evidence" value="ECO:0007669"/>
    <property type="project" value="UniProtKB-EC"/>
</dbReference>
<evidence type="ECO:0000313" key="15">
    <source>
        <dbReference type="Proteomes" id="UP000553766"/>
    </source>
</evidence>
<keyword evidence="9" id="KW-0289">Folate biosynthesis</keyword>
<keyword evidence="6" id="KW-0547">Nucleotide-binding</keyword>
<evidence type="ECO:0000256" key="11">
    <source>
        <dbReference type="ARBA" id="ARBA00029766"/>
    </source>
</evidence>
<evidence type="ECO:0000256" key="12">
    <source>
        <dbReference type="ARBA" id="ARBA00033413"/>
    </source>
</evidence>
<comment type="pathway">
    <text evidence="1">Cofactor biosynthesis; tetrahydrofolate biosynthesis; 2-amino-4-hydroxy-6-hydroxymethyl-7,8-dihydropteridine diphosphate from 7,8-dihydroneopterin triphosphate: step 4/4.</text>
</comment>
<dbReference type="GO" id="GO:0005524">
    <property type="term" value="F:ATP binding"/>
    <property type="evidence" value="ECO:0007669"/>
    <property type="project" value="UniProtKB-KW"/>
</dbReference>
<organism evidence="14 15">
    <name type="scientific">Rubricella aquisinus</name>
    <dbReference type="NCBI Taxonomy" id="2028108"/>
    <lineage>
        <taxon>Bacteria</taxon>
        <taxon>Pseudomonadati</taxon>
        <taxon>Pseudomonadota</taxon>
        <taxon>Alphaproteobacteria</taxon>
        <taxon>Rhodobacterales</taxon>
        <taxon>Paracoccaceae</taxon>
        <taxon>Rubricella</taxon>
    </lineage>
</organism>
<dbReference type="EC" id="2.7.6.3" evidence="3"/>
<name>A0A840WL90_9RHOB</name>
<comment type="similarity">
    <text evidence="2">Belongs to the HPPK family.</text>
</comment>
<dbReference type="EMBL" id="JACIJS010000003">
    <property type="protein sequence ID" value="MBB5515291.1"/>
    <property type="molecule type" value="Genomic_DNA"/>
</dbReference>
<reference evidence="14 15" key="1">
    <citation type="submission" date="2020-08" db="EMBL/GenBank/DDBJ databases">
        <title>Genomic Encyclopedia of Type Strains, Phase IV (KMG-IV): sequencing the most valuable type-strain genomes for metagenomic binning, comparative biology and taxonomic classification.</title>
        <authorList>
            <person name="Goeker M."/>
        </authorList>
    </citation>
    <scope>NUCLEOTIDE SEQUENCE [LARGE SCALE GENOMIC DNA]</scope>
    <source>
        <strain evidence="14 15">DSM 103377</strain>
    </source>
</reference>
<dbReference type="SUPFAM" id="SSF55083">
    <property type="entry name" value="6-hydroxymethyl-7,8-dihydropterin pyrophosphokinase, HPPK"/>
    <property type="match status" value="1"/>
</dbReference>
<dbReference type="PROSITE" id="PS00794">
    <property type="entry name" value="HPPK"/>
    <property type="match status" value="1"/>
</dbReference>
<evidence type="ECO:0000256" key="5">
    <source>
        <dbReference type="ARBA" id="ARBA00022679"/>
    </source>
</evidence>
<dbReference type="PANTHER" id="PTHR43071:SF1">
    <property type="entry name" value="2-AMINO-4-HYDROXY-6-HYDROXYMETHYLDIHYDROPTERIDINE PYROPHOSPHOKINASE"/>
    <property type="match status" value="1"/>
</dbReference>
<dbReference type="Pfam" id="PF01288">
    <property type="entry name" value="HPPK"/>
    <property type="match status" value="1"/>
</dbReference>
<dbReference type="AlphaFoldDB" id="A0A840WL90"/>
<dbReference type="Gene3D" id="3.30.70.560">
    <property type="entry name" value="7,8-Dihydro-6-hydroxymethylpterin-pyrophosphokinase HPPK"/>
    <property type="match status" value="1"/>
</dbReference>
<dbReference type="GO" id="GO:0046654">
    <property type="term" value="P:tetrahydrofolate biosynthetic process"/>
    <property type="evidence" value="ECO:0007669"/>
    <property type="project" value="UniProtKB-UniPathway"/>
</dbReference>
<evidence type="ECO:0000256" key="2">
    <source>
        <dbReference type="ARBA" id="ARBA00005810"/>
    </source>
</evidence>
<dbReference type="PANTHER" id="PTHR43071">
    <property type="entry name" value="2-AMINO-4-HYDROXY-6-HYDROXYMETHYLDIHYDROPTERIDINE PYROPHOSPHOKINASE"/>
    <property type="match status" value="1"/>
</dbReference>
<protein>
    <recommendedName>
        <fullName evidence="4">2-amino-4-hydroxy-6-hydroxymethyldihydropteridine pyrophosphokinase</fullName>
        <ecNumber evidence="3">2.7.6.3</ecNumber>
    </recommendedName>
    <alternativeName>
        <fullName evidence="11">6-hydroxymethyl-7,8-dihydropterin pyrophosphokinase</fullName>
    </alternativeName>
    <alternativeName>
        <fullName evidence="12">7,8-dihydro-6-hydroxymethylpterin-pyrophosphokinase</fullName>
    </alternativeName>
</protein>
<keyword evidence="8" id="KW-0067">ATP-binding</keyword>
<evidence type="ECO:0000256" key="8">
    <source>
        <dbReference type="ARBA" id="ARBA00022840"/>
    </source>
</evidence>
<evidence type="ECO:0000256" key="4">
    <source>
        <dbReference type="ARBA" id="ARBA00016218"/>
    </source>
</evidence>
<dbReference type="GO" id="GO:0016301">
    <property type="term" value="F:kinase activity"/>
    <property type="evidence" value="ECO:0007669"/>
    <property type="project" value="UniProtKB-KW"/>
</dbReference>
<evidence type="ECO:0000259" key="13">
    <source>
        <dbReference type="PROSITE" id="PS00794"/>
    </source>
</evidence>
<dbReference type="Proteomes" id="UP000553766">
    <property type="component" value="Unassembled WGS sequence"/>
</dbReference>
<proteinExistence type="inferred from homology"/>
<sequence length="189" mass="20313">MHDYLIALGANVPTGNSAPVDTLEWALTSLAAKGVEVEAVSAFYATPAYPAGSGPDFANAAARVKSSLAAADFLALLHQIEADAGRQRVKRWGPRVLDLDLLAEGARILPDRAVLTEWMGLTAEEAATLTPDMLLLPHPRLHERGFVLVPLADIAADWRHPVTGKTVTEMRDARPAAELAQIRAIPRKL</sequence>
<dbReference type="NCBIfam" id="TIGR01498">
    <property type="entry name" value="folK"/>
    <property type="match status" value="1"/>
</dbReference>
<feature type="domain" description="7,8-dihydro-6-hydroxymethylpterin-pyrophosphokinase" evidence="13">
    <location>
        <begin position="91"/>
        <end position="102"/>
    </location>
</feature>
<evidence type="ECO:0000256" key="6">
    <source>
        <dbReference type="ARBA" id="ARBA00022741"/>
    </source>
</evidence>
<evidence type="ECO:0000256" key="1">
    <source>
        <dbReference type="ARBA" id="ARBA00005051"/>
    </source>
</evidence>
<accession>A0A840WL90</accession>